<dbReference type="EMBL" id="CAAALY010013541">
    <property type="protein sequence ID" value="VEL12020.1"/>
    <property type="molecule type" value="Genomic_DNA"/>
</dbReference>
<evidence type="ECO:0000313" key="2">
    <source>
        <dbReference type="Proteomes" id="UP000784294"/>
    </source>
</evidence>
<comment type="caution">
    <text evidence="1">The sequence shown here is derived from an EMBL/GenBank/DDBJ whole genome shotgun (WGS) entry which is preliminary data.</text>
</comment>
<name>A0A3S5ABJ2_9PLAT</name>
<reference evidence="1" key="1">
    <citation type="submission" date="2018-11" db="EMBL/GenBank/DDBJ databases">
        <authorList>
            <consortium name="Pathogen Informatics"/>
        </authorList>
    </citation>
    <scope>NUCLEOTIDE SEQUENCE</scope>
</reference>
<evidence type="ECO:0000313" key="1">
    <source>
        <dbReference type="EMBL" id="VEL12020.1"/>
    </source>
</evidence>
<dbReference type="Proteomes" id="UP000784294">
    <property type="component" value="Unassembled WGS sequence"/>
</dbReference>
<protein>
    <submittedName>
        <fullName evidence="1">Uncharacterized protein</fullName>
    </submittedName>
</protein>
<gene>
    <name evidence="1" type="ORF">PXEA_LOCUS5460</name>
</gene>
<proteinExistence type="predicted"/>
<organism evidence="1 2">
    <name type="scientific">Protopolystoma xenopodis</name>
    <dbReference type="NCBI Taxonomy" id="117903"/>
    <lineage>
        <taxon>Eukaryota</taxon>
        <taxon>Metazoa</taxon>
        <taxon>Spiralia</taxon>
        <taxon>Lophotrochozoa</taxon>
        <taxon>Platyhelminthes</taxon>
        <taxon>Monogenea</taxon>
        <taxon>Polyopisthocotylea</taxon>
        <taxon>Polystomatidea</taxon>
        <taxon>Polystomatidae</taxon>
        <taxon>Protopolystoma</taxon>
    </lineage>
</organism>
<accession>A0A3S5ABJ2</accession>
<sequence length="139" mass="15572">MTEGLQFRLDKSCLDFSLRKRLCPLGPTVVIRDAFTIRQTAKPSPGGMPNRQHTSDERLCNAKLKTEIGAEIVSKYWVRVLATPGESGVLLAFEDDVQKQGTATWANLDYKSRNILILDLSRSVLSGHVYLSHRRDPST</sequence>
<keyword evidence="2" id="KW-1185">Reference proteome</keyword>
<dbReference type="AlphaFoldDB" id="A0A3S5ABJ2"/>